<evidence type="ECO:0000313" key="3">
    <source>
        <dbReference type="EMBL" id="KAJ8426849.1"/>
    </source>
</evidence>
<feature type="region of interest" description="Disordered" evidence="1">
    <location>
        <begin position="1"/>
        <end position="67"/>
    </location>
</feature>
<proteinExistence type="predicted"/>
<evidence type="ECO:0000259" key="2">
    <source>
        <dbReference type="Pfam" id="PF14372"/>
    </source>
</evidence>
<sequence length="343" mass="38699">MPNDGLTLVWDSGGTPENRVCNDGRGGGGKDGAESDVTGLLTNSLEGVDGTGGGEREQRGAPETDEGRRGFACGHVWAPKVCEIRLALRKWLGCGNSVIEGMAGNMILKFDKYWDVINYILAVASILDSRKKLECVSFYFHLIYGNGYEFECDRIKRSLVNLVDDYKGKMHFINEASSSRTMEFDAILRKRSFDEIDDCENFWEKHVLQARLKRSCKSEVDVYLDEERSSLFNMGFPRSLSTGETVLYILGNFECHRREVAFPPPLLPSDYEELCSDFVLAKAEEYAREYEVPELLQEVFLAMLLNDAVKLGVLRGWMIGVMESALKELRWSTFQACIGRNRG</sequence>
<evidence type="ECO:0000256" key="1">
    <source>
        <dbReference type="SAM" id="MobiDB-lite"/>
    </source>
</evidence>
<dbReference type="Proteomes" id="UP001153076">
    <property type="component" value="Unassembled WGS sequence"/>
</dbReference>
<organism evidence="3 4">
    <name type="scientific">Carnegiea gigantea</name>
    <dbReference type="NCBI Taxonomy" id="171969"/>
    <lineage>
        <taxon>Eukaryota</taxon>
        <taxon>Viridiplantae</taxon>
        <taxon>Streptophyta</taxon>
        <taxon>Embryophyta</taxon>
        <taxon>Tracheophyta</taxon>
        <taxon>Spermatophyta</taxon>
        <taxon>Magnoliopsida</taxon>
        <taxon>eudicotyledons</taxon>
        <taxon>Gunneridae</taxon>
        <taxon>Pentapetalae</taxon>
        <taxon>Caryophyllales</taxon>
        <taxon>Cactineae</taxon>
        <taxon>Cactaceae</taxon>
        <taxon>Cactoideae</taxon>
        <taxon>Echinocereeae</taxon>
        <taxon>Carnegiea</taxon>
    </lineage>
</organism>
<protein>
    <recommendedName>
        <fullName evidence="2">hAT-like transposase RNase-H fold domain-containing protein</fullName>
    </recommendedName>
</protein>
<dbReference type="PANTHER" id="PTHR23272:SF187">
    <property type="entry name" value="AC9 TRANSPOSASE-RELATED"/>
    <property type="match status" value="1"/>
</dbReference>
<feature type="domain" description="hAT-like transposase RNase-H fold" evidence="2">
    <location>
        <begin position="79"/>
        <end position="166"/>
    </location>
</feature>
<comment type="caution">
    <text evidence="3">The sequence shown here is derived from an EMBL/GenBank/DDBJ whole genome shotgun (WGS) entry which is preliminary data.</text>
</comment>
<gene>
    <name evidence="3" type="ORF">Cgig2_006524</name>
</gene>
<dbReference type="GO" id="GO:0003677">
    <property type="term" value="F:DNA binding"/>
    <property type="evidence" value="ECO:0007669"/>
    <property type="project" value="InterPro"/>
</dbReference>
<dbReference type="PANTHER" id="PTHR23272">
    <property type="entry name" value="BED FINGER-RELATED"/>
    <property type="match status" value="1"/>
</dbReference>
<evidence type="ECO:0000313" key="4">
    <source>
        <dbReference type="Proteomes" id="UP001153076"/>
    </source>
</evidence>
<dbReference type="Pfam" id="PF14372">
    <property type="entry name" value="hAT-like_RNase-H"/>
    <property type="match status" value="1"/>
</dbReference>
<dbReference type="AlphaFoldDB" id="A0A9Q1GX83"/>
<dbReference type="OrthoDB" id="1937726at2759"/>
<feature type="compositionally biased region" description="Basic and acidic residues" evidence="1">
    <location>
        <begin position="54"/>
        <end position="67"/>
    </location>
</feature>
<dbReference type="InterPro" id="IPR025525">
    <property type="entry name" value="hAT-like_transposase_RNase-H"/>
</dbReference>
<accession>A0A9Q1GX83</accession>
<dbReference type="EMBL" id="JAKOGI010001230">
    <property type="protein sequence ID" value="KAJ8426849.1"/>
    <property type="molecule type" value="Genomic_DNA"/>
</dbReference>
<keyword evidence="4" id="KW-1185">Reference proteome</keyword>
<name>A0A9Q1GX83_9CARY</name>
<reference evidence="3" key="1">
    <citation type="submission" date="2022-04" db="EMBL/GenBank/DDBJ databases">
        <title>Carnegiea gigantea Genome sequencing and assembly v2.</title>
        <authorList>
            <person name="Copetti D."/>
            <person name="Sanderson M.J."/>
            <person name="Burquez A."/>
            <person name="Wojciechowski M.F."/>
        </authorList>
    </citation>
    <scope>NUCLEOTIDE SEQUENCE</scope>
    <source>
        <strain evidence="3">SGP5-SGP5p</strain>
        <tissue evidence="3">Aerial part</tissue>
    </source>
</reference>